<feature type="transmembrane region" description="Helical" evidence="1">
    <location>
        <begin position="46"/>
        <end position="66"/>
    </location>
</feature>
<feature type="transmembrane region" description="Helical" evidence="1">
    <location>
        <begin position="7"/>
        <end position="26"/>
    </location>
</feature>
<keyword evidence="3" id="KW-1185">Reference proteome</keyword>
<keyword evidence="1" id="KW-1133">Transmembrane helix</keyword>
<dbReference type="OrthoDB" id="1375605at2"/>
<evidence type="ECO:0000256" key="1">
    <source>
        <dbReference type="SAM" id="Phobius"/>
    </source>
</evidence>
<evidence type="ECO:0000313" key="3">
    <source>
        <dbReference type="Proteomes" id="UP000216605"/>
    </source>
</evidence>
<reference evidence="2 3" key="1">
    <citation type="submission" date="2017-07" db="EMBL/GenBank/DDBJ databases">
        <title>Flavobacterium cyanobacteriorum sp. nov., isolated from cyanobacterial aggregates in a eutrophic lake.</title>
        <authorList>
            <person name="Cai H."/>
        </authorList>
    </citation>
    <scope>NUCLEOTIDE SEQUENCE [LARGE SCALE GENOMIC DNA]</scope>
    <source>
        <strain evidence="2 3">TH021</strain>
    </source>
</reference>
<dbReference type="EMBL" id="NOXV01000299">
    <property type="protein sequence ID" value="OYQ33287.1"/>
    <property type="molecule type" value="Genomic_DNA"/>
</dbReference>
<accession>A0A255YVL9</accession>
<protein>
    <submittedName>
        <fullName evidence="2">Uncharacterized protein</fullName>
    </submittedName>
</protein>
<evidence type="ECO:0000313" key="2">
    <source>
        <dbReference type="EMBL" id="OYQ33287.1"/>
    </source>
</evidence>
<proteinExistence type="predicted"/>
<sequence length="132" mass="14655">MTVKNYSLLLKMSAAAAVFYTLNKLLFLLPGLEVHYAAYHHSLEKLYLFFLACSVIVLLTVILVNARTPDNTGFAYVGGTLLQMGLCYIMLRPILGASDANAGFEKANFFLVFLLFLATETLLAIQILNKKQ</sequence>
<dbReference type="InterPro" id="IPR046166">
    <property type="entry name" value="DUF6168"/>
</dbReference>
<dbReference type="Proteomes" id="UP000216605">
    <property type="component" value="Unassembled WGS sequence"/>
</dbReference>
<dbReference type="AlphaFoldDB" id="A0A255YVL9"/>
<feature type="transmembrane region" description="Helical" evidence="1">
    <location>
        <begin position="73"/>
        <end position="95"/>
    </location>
</feature>
<organism evidence="2 3">
    <name type="scientific">Flavobacterium cyanobacteriorum</name>
    <dbReference type="NCBI Taxonomy" id="2022802"/>
    <lineage>
        <taxon>Bacteria</taxon>
        <taxon>Pseudomonadati</taxon>
        <taxon>Bacteroidota</taxon>
        <taxon>Flavobacteriia</taxon>
        <taxon>Flavobacteriales</taxon>
        <taxon>Flavobacteriaceae</taxon>
        <taxon>Flavobacterium</taxon>
    </lineage>
</organism>
<comment type="caution">
    <text evidence="2">The sequence shown here is derived from an EMBL/GenBank/DDBJ whole genome shotgun (WGS) entry which is preliminary data.</text>
</comment>
<dbReference type="RefSeq" id="WP_094416217.1">
    <property type="nucleotide sequence ID" value="NZ_NOXV01000299.1"/>
</dbReference>
<dbReference type="Pfam" id="PF19665">
    <property type="entry name" value="DUF6168"/>
    <property type="match status" value="1"/>
</dbReference>
<gene>
    <name evidence="2" type="ORF">CHU92_12910</name>
</gene>
<keyword evidence="1" id="KW-0472">Membrane</keyword>
<name>A0A255YVL9_9FLAO</name>
<keyword evidence="1" id="KW-0812">Transmembrane</keyword>
<feature type="transmembrane region" description="Helical" evidence="1">
    <location>
        <begin position="107"/>
        <end position="128"/>
    </location>
</feature>